<proteinExistence type="predicted"/>
<name>L8GKK6_ACACF</name>
<feature type="region of interest" description="Disordered" evidence="1">
    <location>
        <begin position="1"/>
        <end position="109"/>
    </location>
</feature>
<protein>
    <submittedName>
        <fullName evidence="2">Uncharacterized protein</fullName>
    </submittedName>
</protein>
<organism evidence="2 3">
    <name type="scientific">Acanthamoeba castellanii (strain ATCC 30010 / Neff)</name>
    <dbReference type="NCBI Taxonomy" id="1257118"/>
    <lineage>
        <taxon>Eukaryota</taxon>
        <taxon>Amoebozoa</taxon>
        <taxon>Discosea</taxon>
        <taxon>Longamoebia</taxon>
        <taxon>Centramoebida</taxon>
        <taxon>Acanthamoebidae</taxon>
        <taxon>Acanthamoeba</taxon>
    </lineage>
</organism>
<dbReference type="KEGG" id="acan:ACA1_147720"/>
<feature type="compositionally biased region" description="Basic residues" evidence="1">
    <location>
        <begin position="65"/>
        <end position="89"/>
    </location>
</feature>
<dbReference type="VEuPathDB" id="AmoebaDB:ACA1_147720"/>
<dbReference type="Proteomes" id="UP000011083">
    <property type="component" value="Unassembled WGS sequence"/>
</dbReference>
<reference evidence="2 3" key="1">
    <citation type="journal article" date="2013" name="Genome Biol.">
        <title>Genome of Acanthamoeba castellanii highlights extensive lateral gene transfer and early evolution of tyrosine kinase signaling.</title>
        <authorList>
            <person name="Clarke M."/>
            <person name="Lohan A.J."/>
            <person name="Liu B."/>
            <person name="Lagkouvardos I."/>
            <person name="Roy S."/>
            <person name="Zafar N."/>
            <person name="Bertelli C."/>
            <person name="Schilde C."/>
            <person name="Kianianmomeni A."/>
            <person name="Burglin T.R."/>
            <person name="Frech C."/>
            <person name="Turcotte B."/>
            <person name="Kopec K.O."/>
            <person name="Synnott J.M."/>
            <person name="Choo C."/>
            <person name="Paponov I."/>
            <person name="Finkler A."/>
            <person name="Soon Heng Tan C."/>
            <person name="Hutchins A.P."/>
            <person name="Weinmeier T."/>
            <person name="Rattei T."/>
            <person name="Chu J.S."/>
            <person name="Gimenez G."/>
            <person name="Irimia M."/>
            <person name="Rigden D.J."/>
            <person name="Fitzpatrick D.A."/>
            <person name="Lorenzo-Morales J."/>
            <person name="Bateman A."/>
            <person name="Chiu C.H."/>
            <person name="Tang P."/>
            <person name="Hegemann P."/>
            <person name="Fromm H."/>
            <person name="Raoult D."/>
            <person name="Greub G."/>
            <person name="Miranda-Saavedra D."/>
            <person name="Chen N."/>
            <person name="Nash P."/>
            <person name="Ginger M.L."/>
            <person name="Horn M."/>
            <person name="Schaap P."/>
            <person name="Caler L."/>
            <person name="Loftus B."/>
        </authorList>
    </citation>
    <scope>NUCLEOTIDE SEQUENCE [LARGE SCALE GENOMIC DNA]</scope>
    <source>
        <strain evidence="2 3">Neff</strain>
    </source>
</reference>
<keyword evidence="3" id="KW-1185">Reference proteome</keyword>
<dbReference type="EMBL" id="KB008095">
    <property type="protein sequence ID" value="ELR13263.1"/>
    <property type="molecule type" value="Genomic_DNA"/>
</dbReference>
<feature type="compositionally biased region" description="Basic and acidic residues" evidence="1">
    <location>
        <begin position="27"/>
        <end position="47"/>
    </location>
</feature>
<sequence>MRLLKTTKMTEEELRLRNEKRRARALTRWERLRAMQDDDAKGKEKDNGSGSSSESSEESEERQQHSRRSKFAHRKLQKKKDRRSHRRSDHHSGSSTQRPTARSAMTPFGYVATSGAKRLQQLEQANAMTRFFDALGGRES</sequence>
<dbReference type="RefSeq" id="XP_004335276.1">
    <property type="nucleotide sequence ID" value="XM_004335228.1"/>
</dbReference>
<evidence type="ECO:0000313" key="2">
    <source>
        <dbReference type="EMBL" id="ELR13263.1"/>
    </source>
</evidence>
<gene>
    <name evidence="2" type="ORF">ACA1_147720</name>
</gene>
<dbReference type="AlphaFoldDB" id="L8GKK6"/>
<evidence type="ECO:0000256" key="1">
    <source>
        <dbReference type="SAM" id="MobiDB-lite"/>
    </source>
</evidence>
<dbReference type="GeneID" id="14913785"/>
<accession>L8GKK6</accession>
<feature type="compositionally biased region" description="Basic and acidic residues" evidence="1">
    <location>
        <begin position="8"/>
        <end position="17"/>
    </location>
</feature>
<evidence type="ECO:0000313" key="3">
    <source>
        <dbReference type="Proteomes" id="UP000011083"/>
    </source>
</evidence>